<dbReference type="Gene3D" id="1.10.510.10">
    <property type="entry name" value="Transferase(Phosphotransferase) domain 1"/>
    <property type="match status" value="1"/>
</dbReference>
<dbReference type="PROSITE" id="PS00108">
    <property type="entry name" value="PROTEIN_KINASE_ST"/>
    <property type="match status" value="1"/>
</dbReference>
<dbReference type="Proteomes" id="UP001218170">
    <property type="component" value="Unassembled WGS sequence"/>
</dbReference>
<keyword evidence="12" id="KW-1185">Reference proteome</keyword>
<evidence type="ECO:0000256" key="3">
    <source>
        <dbReference type="ARBA" id="ARBA00022679"/>
    </source>
</evidence>
<feature type="compositionally biased region" description="Gly residues" evidence="8">
    <location>
        <begin position="482"/>
        <end position="521"/>
    </location>
</feature>
<evidence type="ECO:0000256" key="9">
    <source>
        <dbReference type="SAM" id="Phobius"/>
    </source>
</evidence>
<dbReference type="InterPro" id="IPR000719">
    <property type="entry name" value="Prot_kinase_dom"/>
</dbReference>
<dbReference type="SUPFAM" id="SSF56112">
    <property type="entry name" value="Protein kinase-like (PK-like)"/>
    <property type="match status" value="1"/>
</dbReference>
<evidence type="ECO:0000256" key="5">
    <source>
        <dbReference type="ARBA" id="ARBA00022777"/>
    </source>
</evidence>
<dbReference type="InterPro" id="IPR008271">
    <property type="entry name" value="Ser/Thr_kinase_AS"/>
</dbReference>
<comment type="caution">
    <text evidence="11">The sequence shown here is derived from an EMBL/GenBank/DDBJ whole genome shotgun (WGS) entry which is preliminary data.</text>
</comment>
<feature type="region of interest" description="Disordered" evidence="8">
    <location>
        <begin position="454"/>
        <end position="521"/>
    </location>
</feature>
<evidence type="ECO:0000256" key="7">
    <source>
        <dbReference type="PROSITE-ProRule" id="PRU10141"/>
    </source>
</evidence>
<dbReference type="SMART" id="SM00220">
    <property type="entry name" value="S_TKc"/>
    <property type="match status" value="1"/>
</dbReference>
<dbReference type="CDD" id="cd14014">
    <property type="entry name" value="STKc_PknB_like"/>
    <property type="match status" value="1"/>
</dbReference>
<dbReference type="GO" id="GO:0016301">
    <property type="term" value="F:kinase activity"/>
    <property type="evidence" value="ECO:0007669"/>
    <property type="project" value="UniProtKB-KW"/>
</dbReference>
<keyword evidence="6 7" id="KW-0067">ATP-binding</keyword>
<feature type="region of interest" description="Disordered" evidence="8">
    <location>
        <begin position="418"/>
        <end position="442"/>
    </location>
</feature>
<reference evidence="11 12" key="1">
    <citation type="submission" date="2023-02" db="EMBL/GenBank/DDBJ databases">
        <title>Study of novel species of the Microbacterium genus.</title>
        <authorList>
            <person name="Arroyo-Herrera I."/>
            <person name="Roman-Ponce B."/>
            <person name="Vasquez-Murrieta M.S."/>
        </authorList>
    </citation>
    <scope>NUCLEOTIDE SEQUENCE [LARGE SCALE GENOMIC DNA]</scope>
    <source>
        <strain evidence="11 12">NE1TT3</strain>
    </source>
</reference>
<keyword evidence="9" id="KW-0812">Transmembrane</keyword>
<name>A0ABT5SGB6_9MICO</name>
<evidence type="ECO:0000313" key="11">
    <source>
        <dbReference type="EMBL" id="MDD7961825.1"/>
    </source>
</evidence>
<dbReference type="EC" id="2.7.11.1" evidence="1"/>
<evidence type="ECO:0000256" key="2">
    <source>
        <dbReference type="ARBA" id="ARBA00022527"/>
    </source>
</evidence>
<dbReference type="EMBL" id="JAQZCI010000001">
    <property type="protein sequence ID" value="MDD7961825.1"/>
    <property type="molecule type" value="Genomic_DNA"/>
</dbReference>
<dbReference type="PANTHER" id="PTHR43289">
    <property type="entry name" value="MITOGEN-ACTIVATED PROTEIN KINASE KINASE KINASE 20-RELATED"/>
    <property type="match status" value="1"/>
</dbReference>
<dbReference type="PANTHER" id="PTHR43289:SF6">
    <property type="entry name" value="SERINE_THREONINE-PROTEIN KINASE NEKL-3"/>
    <property type="match status" value="1"/>
</dbReference>
<dbReference type="Pfam" id="PF00069">
    <property type="entry name" value="Pkinase"/>
    <property type="match status" value="1"/>
</dbReference>
<keyword evidence="2" id="KW-0723">Serine/threonine-protein kinase</keyword>
<organism evidence="11 12">
    <name type="scientific">Microbacterium thalli</name>
    <dbReference type="NCBI Taxonomy" id="3027921"/>
    <lineage>
        <taxon>Bacteria</taxon>
        <taxon>Bacillati</taxon>
        <taxon>Actinomycetota</taxon>
        <taxon>Actinomycetes</taxon>
        <taxon>Micrococcales</taxon>
        <taxon>Microbacteriaceae</taxon>
        <taxon>Microbacterium</taxon>
    </lineage>
</organism>
<dbReference type="InterPro" id="IPR011009">
    <property type="entry name" value="Kinase-like_dom_sf"/>
</dbReference>
<dbReference type="RefSeq" id="WP_274264139.1">
    <property type="nucleotide sequence ID" value="NZ_JAQZCI010000001.1"/>
</dbReference>
<evidence type="ECO:0000256" key="6">
    <source>
        <dbReference type="ARBA" id="ARBA00022840"/>
    </source>
</evidence>
<dbReference type="Gene3D" id="3.30.200.20">
    <property type="entry name" value="Phosphorylase Kinase, domain 1"/>
    <property type="match status" value="1"/>
</dbReference>
<dbReference type="InterPro" id="IPR017441">
    <property type="entry name" value="Protein_kinase_ATP_BS"/>
</dbReference>
<feature type="compositionally biased region" description="Low complexity" evidence="8">
    <location>
        <begin position="454"/>
        <end position="481"/>
    </location>
</feature>
<evidence type="ECO:0000259" key="10">
    <source>
        <dbReference type="PROSITE" id="PS50011"/>
    </source>
</evidence>
<dbReference type="PROSITE" id="PS00107">
    <property type="entry name" value="PROTEIN_KINASE_ATP"/>
    <property type="match status" value="1"/>
</dbReference>
<keyword evidence="5 11" id="KW-0418">Kinase</keyword>
<keyword evidence="3" id="KW-0808">Transferase</keyword>
<evidence type="ECO:0000256" key="1">
    <source>
        <dbReference type="ARBA" id="ARBA00012513"/>
    </source>
</evidence>
<evidence type="ECO:0000256" key="8">
    <source>
        <dbReference type="SAM" id="MobiDB-lite"/>
    </source>
</evidence>
<protein>
    <recommendedName>
        <fullName evidence="1">non-specific serine/threonine protein kinase</fullName>
        <ecNumber evidence="1">2.7.11.1</ecNumber>
    </recommendedName>
</protein>
<keyword evidence="9" id="KW-1133">Transmembrane helix</keyword>
<gene>
    <name evidence="11" type="ORF">PUW80_05630</name>
</gene>
<sequence length="521" mass="53246">MAEHEDAMNDGATSDDAVDVGALLAGRYRVVEPIGTGGMARVFLAHDEALGRRVAVKVLRADIADEATADRAGIETRLLASLNHPGLVTLFDAHLSHEPRFLVMEHVVGPTLADRIADGPLDIRELAALGAQLADALHVVHDAGIVHRDVKPSNILLARSSTPGVPMRAKLADFGIAHLLDSDRVTSPSLIVGTAAFIAPELLHGADPAPPSDIYALGLVLLEAASGERAFAGTEGNRGQLLARLSRDPEIPGGLDQHWRDLLCEMTAREPCDRPTAHEVMARIPSDGLRSTLSSTVDGRPESERRAAQADLATAAWPVTPPPAVSAPVTASRATAAARNDTNPTLVSPSLAAAAASAPDRVIANRRQRRRRRRVALVTGVATAVVAVVVAASVVLAQPQTASTTTPVDSPVVQTPLVEPADAPDVAETDVSPAGDESADDAVGAEETVAVDAPIAPAEPVIEPVTEPVGVPVEPGPAEVPGAGGNGNGNGPGANSGSGPGSNSGNGNGNGKPGGKPGDGN</sequence>
<dbReference type="PROSITE" id="PS50011">
    <property type="entry name" value="PROTEIN_KINASE_DOM"/>
    <property type="match status" value="1"/>
</dbReference>
<feature type="transmembrane region" description="Helical" evidence="9">
    <location>
        <begin position="375"/>
        <end position="397"/>
    </location>
</feature>
<evidence type="ECO:0000313" key="12">
    <source>
        <dbReference type="Proteomes" id="UP001218170"/>
    </source>
</evidence>
<feature type="binding site" evidence="7">
    <location>
        <position position="57"/>
    </location>
    <ligand>
        <name>ATP</name>
        <dbReference type="ChEBI" id="CHEBI:30616"/>
    </ligand>
</feature>
<keyword evidence="9" id="KW-0472">Membrane</keyword>
<proteinExistence type="predicted"/>
<accession>A0ABT5SGB6</accession>
<feature type="domain" description="Protein kinase" evidence="10">
    <location>
        <begin position="28"/>
        <end position="293"/>
    </location>
</feature>
<evidence type="ECO:0000256" key="4">
    <source>
        <dbReference type="ARBA" id="ARBA00022741"/>
    </source>
</evidence>
<keyword evidence="4 7" id="KW-0547">Nucleotide-binding</keyword>